<dbReference type="GO" id="GO:0071111">
    <property type="term" value="F:cyclic-guanylate-specific phosphodiesterase activity"/>
    <property type="evidence" value="ECO:0007669"/>
    <property type="project" value="InterPro"/>
</dbReference>
<name>G6XIA2_9PROT</name>
<dbReference type="InterPro" id="IPR029787">
    <property type="entry name" value="Nucleotide_cyclase"/>
</dbReference>
<dbReference type="PROSITE" id="PS50887">
    <property type="entry name" value="GGDEF"/>
    <property type="match status" value="1"/>
</dbReference>
<feature type="domain" description="GGDEF" evidence="2">
    <location>
        <begin position="174"/>
        <end position="308"/>
    </location>
</feature>
<dbReference type="EMBL" id="AGQV01000002">
    <property type="protein sequence ID" value="EHH68542.1"/>
    <property type="molecule type" value="Genomic_DNA"/>
</dbReference>
<dbReference type="PATRIC" id="fig|1088869.3.peg.1314"/>
<organism evidence="3 4">
    <name type="scientific">Gluconobacter morbifer G707</name>
    <dbReference type="NCBI Taxonomy" id="1088869"/>
    <lineage>
        <taxon>Bacteria</taxon>
        <taxon>Pseudomonadati</taxon>
        <taxon>Pseudomonadota</taxon>
        <taxon>Alphaproteobacteria</taxon>
        <taxon>Acetobacterales</taxon>
        <taxon>Acetobacteraceae</taxon>
        <taxon>Gluconobacter</taxon>
    </lineage>
</organism>
<gene>
    <name evidence="3" type="ORF">GMO_13120</name>
</gene>
<dbReference type="STRING" id="1088869.GMO_13120"/>
<dbReference type="InterPro" id="IPR050706">
    <property type="entry name" value="Cyclic-di-GMP_PDE-like"/>
</dbReference>
<dbReference type="InterPro" id="IPR001633">
    <property type="entry name" value="EAL_dom"/>
</dbReference>
<comment type="caution">
    <text evidence="3">The sequence shown here is derived from an EMBL/GenBank/DDBJ whole genome shotgun (WGS) entry which is preliminary data.</text>
</comment>
<dbReference type="eggNOG" id="COG5001">
    <property type="taxonomic scope" value="Bacteria"/>
</dbReference>
<dbReference type="SMART" id="SM00267">
    <property type="entry name" value="GGDEF"/>
    <property type="match status" value="1"/>
</dbReference>
<dbReference type="CDD" id="cd01948">
    <property type="entry name" value="EAL"/>
    <property type="match status" value="1"/>
</dbReference>
<dbReference type="PROSITE" id="PS50883">
    <property type="entry name" value="EAL"/>
    <property type="match status" value="1"/>
</dbReference>
<dbReference type="SMART" id="SM00052">
    <property type="entry name" value="EAL"/>
    <property type="match status" value="1"/>
</dbReference>
<dbReference type="PANTHER" id="PTHR33121">
    <property type="entry name" value="CYCLIC DI-GMP PHOSPHODIESTERASE PDEF"/>
    <property type="match status" value="1"/>
</dbReference>
<accession>G6XIA2</accession>
<dbReference type="NCBIfam" id="TIGR00254">
    <property type="entry name" value="GGDEF"/>
    <property type="match status" value="1"/>
</dbReference>
<dbReference type="RefSeq" id="WP_008851459.1">
    <property type="nucleotide sequence ID" value="NZ_AGQV01000002.1"/>
</dbReference>
<dbReference type="InterPro" id="IPR000160">
    <property type="entry name" value="GGDEF_dom"/>
</dbReference>
<evidence type="ECO:0000313" key="4">
    <source>
        <dbReference type="Proteomes" id="UP000004949"/>
    </source>
</evidence>
<dbReference type="Pfam" id="PF00990">
    <property type="entry name" value="GGDEF"/>
    <property type="match status" value="1"/>
</dbReference>
<dbReference type="InterPro" id="IPR043128">
    <property type="entry name" value="Rev_trsase/Diguanyl_cyclase"/>
</dbReference>
<dbReference type="SUPFAM" id="SSF55073">
    <property type="entry name" value="Nucleotide cyclase"/>
    <property type="match status" value="1"/>
</dbReference>
<protein>
    <submittedName>
        <fullName evidence="3">Sensory box/GGDEF family protein</fullName>
    </submittedName>
</protein>
<dbReference type="Proteomes" id="UP000004949">
    <property type="component" value="Unassembled WGS sequence"/>
</dbReference>
<evidence type="ECO:0000313" key="3">
    <source>
        <dbReference type="EMBL" id="EHH68542.1"/>
    </source>
</evidence>
<evidence type="ECO:0000259" key="1">
    <source>
        <dbReference type="PROSITE" id="PS50883"/>
    </source>
</evidence>
<dbReference type="InterPro" id="IPR035919">
    <property type="entry name" value="EAL_sf"/>
</dbReference>
<evidence type="ECO:0000259" key="2">
    <source>
        <dbReference type="PROSITE" id="PS50887"/>
    </source>
</evidence>
<dbReference type="Gene3D" id="3.30.70.270">
    <property type="match status" value="1"/>
</dbReference>
<dbReference type="AlphaFoldDB" id="G6XIA2"/>
<sequence length="565" mass="61831">MPLISDDQNGFPSQSRETACLLALLRLAAGSSECDVAAMATRGAKGPFQIRHSTGSVPAGLITKDLLEKLSGISGPTLLTAPNGWSLAALLCSQKTSPGGKVAPYPPAMMVLIARPGCRPLDKTCFPVLTDVASLISVSSELPRRKIPSLPDRSDSLTALKDRIRQTDRLPRRAVFGLINLKLDHLALMNERYGWDTADLVLAEITQRIQDILPEDGFLGHIGGGHFMVLTPPGFTAITTRTLVLRILRLSALPVELEMGALPISLSAGWSMYPQDGGNENALLLSAKAALAEADRTGGGHERRTSTELVRLHMLSSSLEQDLLKAIDRDELFLKWMPIVDTVSQKIIAYEALLRWNRPGHGEVSPTLFIQHAEKAGMIEAIDKWSLHHACLAALDWKSSLRVCVNVSPVWLVNERLSGIVEKVLRETGIAPHRLQIELSERRPFGPADIAFRELARVRAMGVKLALDDFGAGYSSLERLQIYPLDQIKLDRAFMAQLGESPRADAVMTSILNLARTLNLTCCAKGVETEFQMAFLDTYGCEEVQGYLFGAPVREQDIPLPVTDR</sequence>
<dbReference type="Gene3D" id="3.20.20.450">
    <property type="entry name" value="EAL domain"/>
    <property type="match status" value="1"/>
</dbReference>
<dbReference type="SUPFAM" id="SSF141868">
    <property type="entry name" value="EAL domain-like"/>
    <property type="match status" value="1"/>
</dbReference>
<feature type="domain" description="EAL" evidence="1">
    <location>
        <begin position="316"/>
        <end position="565"/>
    </location>
</feature>
<keyword evidence="4" id="KW-1185">Reference proteome</keyword>
<dbReference type="Pfam" id="PF00563">
    <property type="entry name" value="EAL"/>
    <property type="match status" value="1"/>
</dbReference>
<proteinExistence type="predicted"/>
<dbReference type="PANTHER" id="PTHR33121:SF70">
    <property type="entry name" value="SIGNALING PROTEIN YKOW"/>
    <property type="match status" value="1"/>
</dbReference>
<reference evidence="3 4" key="1">
    <citation type="submission" date="2011-10" db="EMBL/GenBank/DDBJ databases">
        <title>Genome sequence of Gluconobacter morbifer G707, isolated from Drosophila gut.</title>
        <authorList>
            <person name="Lee W.-J."/>
            <person name="Kim E.-K."/>
        </authorList>
    </citation>
    <scope>NUCLEOTIDE SEQUENCE [LARGE SCALE GENOMIC DNA]</scope>
    <source>
        <strain evidence="3 4">G707</strain>
    </source>
</reference>